<comment type="subcellular location">
    <subcellularLocation>
        <location evidence="1">Membrane</location>
        <topology evidence="1">Single-pass type I membrane protein</topology>
    </subcellularLocation>
</comment>
<dbReference type="GO" id="GO:0016020">
    <property type="term" value="C:membrane"/>
    <property type="evidence" value="ECO:0007669"/>
    <property type="project" value="UniProtKB-SubCell"/>
</dbReference>
<evidence type="ECO:0000256" key="11">
    <source>
        <dbReference type="ARBA" id="ARBA00023180"/>
    </source>
</evidence>
<evidence type="ECO:0000256" key="14">
    <source>
        <dbReference type="SAM" id="Phobius"/>
    </source>
</evidence>
<evidence type="ECO:0000256" key="9">
    <source>
        <dbReference type="ARBA" id="ARBA00022989"/>
    </source>
</evidence>
<dbReference type="Gene3D" id="1.10.510.10">
    <property type="entry name" value="Transferase(Phosphotransferase) domain 1"/>
    <property type="match status" value="1"/>
</dbReference>
<sequence length="560" mass="62100">MAMPLEATKSPSTAQASSNGASPLPTYVTGYRNLTLLYGCPFSATDPGYFNCTGYNIISPHSNVSFPINVFIETRDYGSEECNYSVTFHVAKDTTLEAYALQEAISEGFKLKWDLSSKACEDCRNSNGSCGYDKVEFVCYCPNLPYHLSGSVCANSSLLIIQSPASSGSTARVLVVILIIISILLISGLLRKFIARDDDYSRKKRESDQNMEAFVNNFGSLVLQRFDYSFVKKMTKSFSTRLGQGGYGEVYKGKLPDSRLVAVKVLKESKGNGEEFINEVATICRTSHVNVVALLGFCYNKNKRALIYQFMSNGSLDKYIFDKKSSSNLEWKTKYHIAIGIARGLEYLHRGCNTRIVHFDIKPHNILLDEDFCPKISDFGLAKLCKNKESIISMLGARGTAGYIAPEVFCRSFGEVSHKSDVYSYGMMILEIVGGRNNIVACESHTSEIYFSNWIYKQLEPGRDFEISGAVTEEEKEVAKKMIIVSMWCIQTIPSDRPSMSKVVEMLEGSLESLEIPPKPSLSLPTRSPKHSIPSSSLSTSKSAQRPASQGEVCIELSDM</sequence>
<keyword evidence="3" id="KW-0808">Transferase</keyword>
<feature type="compositionally biased region" description="Polar residues" evidence="13">
    <location>
        <begin position="9"/>
        <end position="20"/>
    </location>
</feature>
<keyword evidence="10 14" id="KW-0472">Membrane</keyword>
<feature type="transmembrane region" description="Helical" evidence="14">
    <location>
        <begin position="173"/>
        <end position="194"/>
    </location>
</feature>
<dbReference type="Pfam" id="PF07714">
    <property type="entry name" value="PK_Tyr_Ser-Thr"/>
    <property type="match status" value="1"/>
</dbReference>
<feature type="domain" description="Protein kinase" evidence="15">
    <location>
        <begin position="236"/>
        <end position="511"/>
    </location>
</feature>
<dbReference type="InterPro" id="IPR000719">
    <property type="entry name" value="Prot_kinase_dom"/>
</dbReference>
<protein>
    <recommendedName>
        <fullName evidence="15">Protein kinase domain-containing protein</fullName>
    </recommendedName>
</protein>
<dbReference type="CDD" id="cd14066">
    <property type="entry name" value="STKc_IRAK"/>
    <property type="match status" value="1"/>
</dbReference>
<evidence type="ECO:0000313" key="16">
    <source>
        <dbReference type="EMBL" id="TXG46602.1"/>
    </source>
</evidence>
<evidence type="ECO:0000256" key="8">
    <source>
        <dbReference type="ARBA" id="ARBA00022840"/>
    </source>
</evidence>
<dbReference type="PROSITE" id="PS50011">
    <property type="entry name" value="PROTEIN_KINASE_DOM"/>
    <property type="match status" value="1"/>
</dbReference>
<dbReference type="FunFam" id="3.30.200.20:FF:000178">
    <property type="entry name" value="serine/threonine-protein kinase PBS1-like"/>
    <property type="match status" value="1"/>
</dbReference>
<evidence type="ECO:0000256" key="4">
    <source>
        <dbReference type="ARBA" id="ARBA00022692"/>
    </source>
</evidence>
<keyword evidence="11" id="KW-0325">Glycoprotein</keyword>
<dbReference type="PROSITE" id="PS00107">
    <property type="entry name" value="PROTEIN_KINASE_ATP"/>
    <property type="match status" value="1"/>
</dbReference>
<evidence type="ECO:0000256" key="1">
    <source>
        <dbReference type="ARBA" id="ARBA00004479"/>
    </source>
</evidence>
<evidence type="ECO:0000256" key="2">
    <source>
        <dbReference type="ARBA" id="ARBA00022527"/>
    </source>
</evidence>
<keyword evidence="9 14" id="KW-1133">Transmembrane helix</keyword>
<dbReference type="InterPro" id="IPR017441">
    <property type="entry name" value="Protein_kinase_ATP_BS"/>
</dbReference>
<dbReference type="InterPro" id="IPR011009">
    <property type="entry name" value="Kinase-like_dom_sf"/>
</dbReference>
<keyword evidence="8 12" id="KW-0067">ATP-binding</keyword>
<dbReference type="Pfam" id="PF14380">
    <property type="entry name" value="WAK_assoc"/>
    <property type="match status" value="1"/>
</dbReference>
<evidence type="ECO:0000256" key="13">
    <source>
        <dbReference type="SAM" id="MobiDB-lite"/>
    </source>
</evidence>
<dbReference type="InterPro" id="IPR008271">
    <property type="entry name" value="Ser/Thr_kinase_AS"/>
</dbReference>
<keyword evidence="2" id="KW-0723">Serine/threonine-protein kinase</keyword>
<dbReference type="AlphaFoldDB" id="A0A5C7GQJ1"/>
<reference evidence="17" key="1">
    <citation type="journal article" date="2019" name="Gigascience">
        <title>De novo genome assembly of the endangered Acer yangbiense, a plant species with extremely small populations endemic to Yunnan Province, China.</title>
        <authorList>
            <person name="Yang J."/>
            <person name="Wariss H.M."/>
            <person name="Tao L."/>
            <person name="Zhang R."/>
            <person name="Yun Q."/>
            <person name="Hollingsworth P."/>
            <person name="Dao Z."/>
            <person name="Luo G."/>
            <person name="Guo H."/>
            <person name="Ma Y."/>
            <person name="Sun W."/>
        </authorList>
    </citation>
    <scope>NUCLEOTIDE SEQUENCE [LARGE SCALE GENOMIC DNA]</scope>
    <source>
        <strain evidence="17">cv. Malutang</strain>
    </source>
</reference>
<feature type="compositionally biased region" description="Low complexity" evidence="13">
    <location>
        <begin position="531"/>
        <end position="543"/>
    </location>
</feature>
<keyword evidence="4 14" id="KW-0812">Transmembrane</keyword>
<evidence type="ECO:0000256" key="5">
    <source>
        <dbReference type="ARBA" id="ARBA00022729"/>
    </source>
</evidence>
<dbReference type="SMART" id="SM00220">
    <property type="entry name" value="S_TKc"/>
    <property type="match status" value="1"/>
</dbReference>
<dbReference type="OrthoDB" id="4062651at2759"/>
<evidence type="ECO:0000256" key="3">
    <source>
        <dbReference type="ARBA" id="ARBA00022679"/>
    </source>
</evidence>
<evidence type="ECO:0000256" key="7">
    <source>
        <dbReference type="ARBA" id="ARBA00022777"/>
    </source>
</evidence>
<keyword evidence="7" id="KW-0418">Kinase</keyword>
<evidence type="ECO:0000256" key="6">
    <source>
        <dbReference type="ARBA" id="ARBA00022741"/>
    </source>
</evidence>
<proteinExistence type="predicted"/>
<organism evidence="16 17">
    <name type="scientific">Acer yangbiense</name>
    <dbReference type="NCBI Taxonomy" id="1000413"/>
    <lineage>
        <taxon>Eukaryota</taxon>
        <taxon>Viridiplantae</taxon>
        <taxon>Streptophyta</taxon>
        <taxon>Embryophyta</taxon>
        <taxon>Tracheophyta</taxon>
        <taxon>Spermatophyta</taxon>
        <taxon>Magnoliopsida</taxon>
        <taxon>eudicotyledons</taxon>
        <taxon>Gunneridae</taxon>
        <taxon>Pentapetalae</taxon>
        <taxon>rosids</taxon>
        <taxon>malvids</taxon>
        <taxon>Sapindales</taxon>
        <taxon>Sapindaceae</taxon>
        <taxon>Hippocastanoideae</taxon>
        <taxon>Acereae</taxon>
        <taxon>Acer</taxon>
    </lineage>
</organism>
<dbReference type="EMBL" id="VAHF01000061">
    <property type="protein sequence ID" value="TXG46602.1"/>
    <property type="molecule type" value="Genomic_DNA"/>
</dbReference>
<gene>
    <name evidence="16" type="ORF">EZV62_027902</name>
</gene>
<dbReference type="GO" id="GO:0004674">
    <property type="term" value="F:protein serine/threonine kinase activity"/>
    <property type="evidence" value="ECO:0007669"/>
    <property type="project" value="UniProtKB-KW"/>
</dbReference>
<dbReference type="GO" id="GO:0005524">
    <property type="term" value="F:ATP binding"/>
    <property type="evidence" value="ECO:0007669"/>
    <property type="project" value="UniProtKB-UniRule"/>
</dbReference>
<comment type="caution">
    <text evidence="16">The sequence shown here is derived from an EMBL/GenBank/DDBJ whole genome shotgun (WGS) entry which is preliminary data.</text>
</comment>
<name>A0A5C7GQJ1_9ROSI</name>
<evidence type="ECO:0000256" key="10">
    <source>
        <dbReference type="ARBA" id="ARBA00023136"/>
    </source>
</evidence>
<feature type="region of interest" description="Disordered" evidence="13">
    <location>
        <begin position="518"/>
        <end position="560"/>
    </location>
</feature>
<evidence type="ECO:0000259" key="15">
    <source>
        <dbReference type="PROSITE" id="PS50011"/>
    </source>
</evidence>
<keyword evidence="17" id="KW-1185">Reference proteome</keyword>
<dbReference type="InterPro" id="IPR045874">
    <property type="entry name" value="LRK10/LRL21-25-like"/>
</dbReference>
<feature type="region of interest" description="Disordered" evidence="13">
    <location>
        <begin position="1"/>
        <end position="20"/>
    </location>
</feature>
<dbReference type="SUPFAM" id="SSF56112">
    <property type="entry name" value="Protein kinase-like (PK-like)"/>
    <property type="match status" value="1"/>
</dbReference>
<dbReference type="Proteomes" id="UP000323000">
    <property type="component" value="Unassembled WGS sequence"/>
</dbReference>
<evidence type="ECO:0000256" key="12">
    <source>
        <dbReference type="PROSITE-ProRule" id="PRU10141"/>
    </source>
</evidence>
<evidence type="ECO:0000313" key="17">
    <source>
        <dbReference type="Proteomes" id="UP000323000"/>
    </source>
</evidence>
<dbReference type="PROSITE" id="PS00108">
    <property type="entry name" value="PROTEIN_KINASE_ST"/>
    <property type="match status" value="1"/>
</dbReference>
<keyword evidence="5" id="KW-0732">Signal</keyword>
<dbReference type="InterPro" id="IPR032872">
    <property type="entry name" value="WAK_assoc_C"/>
</dbReference>
<dbReference type="InterPro" id="IPR001245">
    <property type="entry name" value="Ser-Thr/Tyr_kinase_cat_dom"/>
</dbReference>
<dbReference type="PANTHER" id="PTHR27009">
    <property type="entry name" value="RUST RESISTANCE KINASE LR10-RELATED"/>
    <property type="match status" value="1"/>
</dbReference>
<dbReference type="Gene3D" id="3.30.200.20">
    <property type="entry name" value="Phosphorylase Kinase, domain 1"/>
    <property type="match status" value="1"/>
</dbReference>
<feature type="binding site" evidence="12">
    <location>
        <position position="264"/>
    </location>
    <ligand>
        <name>ATP</name>
        <dbReference type="ChEBI" id="CHEBI:30616"/>
    </ligand>
</feature>
<keyword evidence="6 12" id="KW-0547">Nucleotide-binding</keyword>
<dbReference type="FunFam" id="1.10.510.10:FF:000590">
    <property type="entry name" value="PR5-like receptor kinase"/>
    <property type="match status" value="1"/>
</dbReference>
<accession>A0A5C7GQJ1</accession>